<reference evidence="3" key="1">
    <citation type="journal article" date="2014" name="Front. Microbiol.">
        <title>High frequency of phylogenetically diverse reductive dehalogenase-homologous genes in deep subseafloor sedimentary metagenomes.</title>
        <authorList>
            <person name="Kawai M."/>
            <person name="Futagami T."/>
            <person name="Toyoda A."/>
            <person name="Takaki Y."/>
            <person name="Nishi S."/>
            <person name="Hori S."/>
            <person name="Arai W."/>
            <person name="Tsubouchi T."/>
            <person name="Morono Y."/>
            <person name="Uchiyama I."/>
            <person name="Ito T."/>
            <person name="Fujiyama A."/>
            <person name="Inagaki F."/>
            <person name="Takami H."/>
        </authorList>
    </citation>
    <scope>NUCLEOTIDE SEQUENCE</scope>
    <source>
        <strain evidence="3">Expedition CK06-06</strain>
    </source>
</reference>
<comment type="caution">
    <text evidence="3">The sequence shown here is derived from an EMBL/GenBank/DDBJ whole genome shotgun (WGS) entry which is preliminary data.</text>
</comment>
<feature type="region of interest" description="Disordered" evidence="2">
    <location>
        <begin position="1"/>
        <end position="32"/>
    </location>
</feature>
<sequence>KQLETEQSSKEELKQKIEEGSPEERLSAVGELNTKQKTKEVLEKLEKEGLDIKDPEIVNSIINKLNNEMDNIDAKKMAADIKKEFGDTKGQKISDKNMTNIISKVADTLIDKLRMAFTSPGQVATETPGQVKGTMEAVSKKKTLTEKYNENKKKKEEAKMKKAREEITELNKTKIISFIKSKERVTKKEFKKFLKGLNIKYDIGEAFLYDEANQHIMKGGLTSDIKKKIIKFITTTKDVSDKKFHKFVESLDV</sequence>
<feature type="coiled-coil region" evidence="1">
    <location>
        <begin position="141"/>
        <end position="173"/>
    </location>
</feature>
<feature type="non-terminal residue" evidence="3">
    <location>
        <position position="253"/>
    </location>
</feature>
<feature type="non-terminal residue" evidence="3">
    <location>
        <position position="1"/>
    </location>
</feature>
<evidence type="ECO:0000313" key="3">
    <source>
        <dbReference type="EMBL" id="GAG40060.1"/>
    </source>
</evidence>
<evidence type="ECO:0000256" key="2">
    <source>
        <dbReference type="SAM" id="MobiDB-lite"/>
    </source>
</evidence>
<dbReference type="AlphaFoldDB" id="X0XAG5"/>
<proteinExistence type="predicted"/>
<protein>
    <submittedName>
        <fullName evidence="3">Uncharacterized protein</fullName>
    </submittedName>
</protein>
<keyword evidence="1" id="KW-0175">Coiled coil</keyword>
<organism evidence="3">
    <name type="scientific">marine sediment metagenome</name>
    <dbReference type="NCBI Taxonomy" id="412755"/>
    <lineage>
        <taxon>unclassified sequences</taxon>
        <taxon>metagenomes</taxon>
        <taxon>ecological metagenomes</taxon>
    </lineage>
</organism>
<dbReference type="EMBL" id="BARS01040852">
    <property type="protein sequence ID" value="GAG40060.1"/>
    <property type="molecule type" value="Genomic_DNA"/>
</dbReference>
<evidence type="ECO:0000256" key="1">
    <source>
        <dbReference type="SAM" id="Coils"/>
    </source>
</evidence>
<feature type="compositionally biased region" description="Basic and acidic residues" evidence="2">
    <location>
        <begin position="1"/>
        <end position="26"/>
    </location>
</feature>
<gene>
    <name evidence="3" type="ORF">S01H1_62220</name>
</gene>
<accession>X0XAG5</accession>
<name>X0XAG5_9ZZZZ</name>